<dbReference type="Proteomes" id="UP001632038">
    <property type="component" value="Unassembled WGS sequence"/>
</dbReference>
<dbReference type="Gene3D" id="3.40.250.10">
    <property type="entry name" value="Rhodanese-like domain"/>
    <property type="match status" value="1"/>
</dbReference>
<dbReference type="EMBL" id="JAVIJP010000015">
    <property type="protein sequence ID" value="KAL3643958.1"/>
    <property type="molecule type" value="Genomic_DNA"/>
</dbReference>
<proteinExistence type="predicted"/>
<organism evidence="1 2">
    <name type="scientific">Castilleja foliolosa</name>
    <dbReference type="NCBI Taxonomy" id="1961234"/>
    <lineage>
        <taxon>Eukaryota</taxon>
        <taxon>Viridiplantae</taxon>
        <taxon>Streptophyta</taxon>
        <taxon>Embryophyta</taxon>
        <taxon>Tracheophyta</taxon>
        <taxon>Spermatophyta</taxon>
        <taxon>Magnoliopsida</taxon>
        <taxon>eudicotyledons</taxon>
        <taxon>Gunneridae</taxon>
        <taxon>Pentapetalae</taxon>
        <taxon>asterids</taxon>
        <taxon>lamiids</taxon>
        <taxon>Lamiales</taxon>
        <taxon>Orobanchaceae</taxon>
        <taxon>Pedicularideae</taxon>
        <taxon>Castillejinae</taxon>
        <taxon>Castilleja</taxon>
    </lineage>
</organism>
<dbReference type="AlphaFoldDB" id="A0ABD3DNU2"/>
<keyword evidence="1" id="KW-0808">Transferase</keyword>
<sequence length="122" mass="14043">MVSKKNYIYTIDGNCFAKCLETSETVAYMELSGAAYISGALFFDLDGISDRTTNARSFEYNGRTFFKAFEYKDCIIVYDEMGILSTAHVWWIWVLDYQYGALRALILNQVRQVIISRKLGIM</sequence>
<dbReference type="InterPro" id="IPR036873">
    <property type="entry name" value="Rhodanese-like_dom_sf"/>
</dbReference>
<reference evidence="2" key="1">
    <citation type="journal article" date="2024" name="IScience">
        <title>Strigolactones Initiate the Formation of Haustorium-like Structures in Castilleja.</title>
        <authorList>
            <person name="Buerger M."/>
            <person name="Peterson D."/>
            <person name="Chory J."/>
        </authorList>
    </citation>
    <scope>NUCLEOTIDE SEQUENCE [LARGE SCALE GENOMIC DNA]</scope>
</reference>
<evidence type="ECO:0000313" key="1">
    <source>
        <dbReference type="EMBL" id="KAL3643958.1"/>
    </source>
</evidence>
<dbReference type="EC" id="2.8.1.-" evidence="1"/>
<dbReference type="SUPFAM" id="SSF52821">
    <property type="entry name" value="Rhodanese/Cell cycle control phosphatase"/>
    <property type="match status" value="1"/>
</dbReference>
<dbReference type="GO" id="GO:0016740">
    <property type="term" value="F:transferase activity"/>
    <property type="evidence" value="ECO:0007669"/>
    <property type="project" value="UniProtKB-KW"/>
</dbReference>
<name>A0ABD3DNU2_9LAMI</name>
<accession>A0ABD3DNU2</accession>
<gene>
    <name evidence="1" type="primary">MST1_1</name>
    <name evidence="1" type="ORF">CASFOL_011890</name>
</gene>
<comment type="caution">
    <text evidence="1">The sequence shown here is derived from an EMBL/GenBank/DDBJ whole genome shotgun (WGS) entry which is preliminary data.</text>
</comment>
<protein>
    <submittedName>
        <fullName evidence="1">Threonyl-tRNA synthetase</fullName>
        <ecNumber evidence="1">2.8.1.-</ecNumber>
    </submittedName>
</protein>
<evidence type="ECO:0000313" key="2">
    <source>
        <dbReference type="Proteomes" id="UP001632038"/>
    </source>
</evidence>
<keyword evidence="2" id="KW-1185">Reference proteome</keyword>